<reference evidence="1 2" key="1">
    <citation type="submission" date="2016-04" db="EMBL/GenBank/DDBJ databases">
        <title>Complete genome sequence of Fictibacillus phosphorivorans G25-29, a strain toxic to nematodes.</title>
        <authorList>
            <person name="Zheng Z."/>
        </authorList>
    </citation>
    <scope>NUCLEOTIDE SEQUENCE [LARGE SCALE GENOMIC DNA]</scope>
    <source>
        <strain evidence="1 2">G25-29</strain>
    </source>
</reference>
<protein>
    <recommendedName>
        <fullName evidence="3">DUF600 domain-containing protein</fullName>
    </recommendedName>
</protein>
<dbReference type="Proteomes" id="UP000076623">
    <property type="component" value="Chromosome"/>
</dbReference>
<sequence>MKEFEDKFSALQADMVSICLEYVEDRADQIYIYASCEETVISSKFFYLINDQYVKPHKLNDVLIDNDKEYDVSAKRQFMVLDILSEDIESIKNTCKEYERDMPTEMKIKYDVKSGEFTAEYKYELVYLNDENKTASDIADKWFKELSNSSRV</sequence>
<dbReference type="EMBL" id="CP015378">
    <property type="protein sequence ID" value="ANC78757.1"/>
    <property type="molecule type" value="Genomic_DNA"/>
</dbReference>
<dbReference type="KEGG" id="fpn:ABE65_018910"/>
<dbReference type="RefSeq" id="WP_066398407.1">
    <property type="nucleotide sequence ID" value="NZ_CP015378.1"/>
</dbReference>
<keyword evidence="2" id="KW-1185">Reference proteome</keyword>
<dbReference type="AlphaFoldDB" id="A0A160IR78"/>
<organism evidence="1 2">
    <name type="scientific">Fictibacillus phosphorivorans</name>
    <dbReference type="NCBI Taxonomy" id="1221500"/>
    <lineage>
        <taxon>Bacteria</taxon>
        <taxon>Bacillati</taxon>
        <taxon>Bacillota</taxon>
        <taxon>Bacilli</taxon>
        <taxon>Bacillales</taxon>
        <taxon>Fictibacillaceae</taxon>
        <taxon>Fictibacillus</taxon>
    </lineage>
</organism>
<evidence type="ECO:0000313" key="1">
    <source>
        <dbReference type="EMBL" id="ANC78757.1"/>
    </source>
</evidence>
<accession>A0A160IR78</accession>
<proteinExistence type="predicted"/>
<dbReference type="STRING" id="1221500.ABE65_018910"/>
<name>A0A160IR78_9BACL</name>
<dbReference type="Gene3D" id="3.30.500.20">
    <property type="entry name" value="BH3703-like domains"/>
    <property type="match status" value="1"/>
</dbReference>
<evidence type="ECO:0000313" key="2">
    <source>
        <dbReference type="Proteomes" id="UP000076623"/>
    </source>
</evidence>
<evidence type="ECO:0008006" key="3">
    <source>
        <dbReference type="Google" id="ProtNLM"/>
    </source>
</evidence>
<gene>
    <name evidence="1" type="ORF">ABE65_018910</name>
</gene>